<dbReference type="PROSITE" id="PS51294">
    <property type="entry name" value="HTH_MYB"/>
    <property type="match status" value="2"/>
</dbReference>
<dbReference type="InterPro" id="IPR017930">
    <property type="entry name" value="Myb_dom"/>
</dbReference>
<keyword evidence="9" id="KW-1185">Reference proteome</keyword>
<keyword evidence="2" id="KW-0677">Repeat</keyword>
<reference evidence="9" key="1">
    <citation type="submission" date="2013-01" db="EMBL/GenBank/DDBJ databases">
        <title>Draft Genome Sequence of a Mulberry Tree, Morus notabilis C.K. Schneid.</title>
        <authorList>
            <person name="He N."/>
            <person name="Zhao S."/>
        </authorList>
    </citation>
    <scope>NUCLEOTIDE SEQUENCE</scope>
</reference>
<feature type="compositionally biased region" description="Low complexity" evidence="5">
    <location>
        <begin position="166"/>
        <end position="177"/>
    </location>
</feature>
<name>W9S6E4_9ROSA</name>
<dbReference type="eggNOG" id="KOG0048">
    <property type="taxonomic scope" value="Eukaryota"/>
</dbReference>
<dbReference type="EMBL" id="KE345813">
    <property type="protein sequence ID" value="EXC17475.1"/>
    <property type="molecule type" value="Genomic_DNA"/>
</dbReference>
<keyword evidence="3" id="KW-0238">DNA-binding</keyword>
<feature type="domain" description="Myb-like" evidence="6">
    <location>
        <begin position="9"/>
        <end position="61"/>
    </location>
</feature>
<evidence type="ECO:0000256" key="1">
    <source>
        <dbReference type="ARBA" id="ARBA00004123"/>
    </source>
</evidence>
<feature type="domain" description="Myb-like" evidence="6">
    <location>
        <begin position="62"/>
        <end position="112"/>
    </location>
</feature>
<keyword evidence="4" id="KW-0539">Nucleus</keyword>
<dbReference type="Proteomes" id="UP000030645">
    <property type="component" value="Unassembled WGS sequence"/>
</dbReference>
<evidence type="ECO:0000259" key="7">
    <source>
        <dbReference type="PROSITE" id="PS51294"/>
    </source>
</evidence>
<evidence type="ECO:0000259" key="6">
    <source>
        <dbReference type="PROSITE" id="PS50090"/>
    </source>
</evidence>
<dbReference type="AlphaFoldDB" id="W9S6E4"/>
<dbReference type="SUPFAM" id="SSF46689">
    <property type="entry name" value="Homeodomain-like"/>
    <property type="match status" value="1"/>
</dbReference>
<feature type="region of interest" description="Disordered" evidence="5">
    <location>
        <begin position="115"/>
        <end position="180"/>
    </location>
</feature>
<gene>
    <name evidence="8" type="ORF">L484_001317</name>
</gene>
<dbReference type="GO" id="GO:0003677">
    <property type="term" value="F:DNA binding"/>
    <property type="evidence" value="ECO:0007669"/>
    <property type="project" value="UniProtKB-KW"/>
</dbReference>
<dbReference type="PANTHER" id="PTHR47999:SF80">
    <property type="entry name" value="MYB-RELATED PROTEIN MYB4-LIKE"/>
    <property type="match status" value="1"/>
</dbReference>
<dbReference type="InterPro" id="IPR015495">
    <property type="entry name" value="Myb_TF_plants"/>
</dbReference>
<dbReference type="Gene3D" id="1.10.10.60">
    <property type="entry name" value="Homeodomain-like"/>
    <property type="match status" value="2"/>
</dbReference>
<feature type="domain" description="HTH myb-type" evidence="7">
    <location>
        <begin position="9"/>
        <end position="61"/>
    </location>
</feature>
<organism evidence="8 9">
    <name type="scientific">Morus notabilis</name>
    <dbReference type="NCBI Taxonomy" id="981085"/>
    <lineage>
        <taxon>Eukaryota</taxon>
        <taxon>Viridiplantae</taxon>
        <taxon>Streptophyta</taxon>
        <taxon>Embryophyta</taxon>
        <taxon>Tracheophyta</taxon>
        <taxon>Spermatophyta</taxon>
        <taxon>Magnoliopsida</taxon>
        <taxon>eudicotyledons</taxon>
        <taxon>Gunneridae</taxon>
        <taxon>Pentapetalae</taxon>
        <taxon>rosids</taxon>
        <taxon>fabids</taxon>
        <taxon>Rosales</taxon>
        <taxon>Moraceae</taxon>
        <taxon>Moreae</taxon>
        <taxon>Morus</taxon>
    </lineage>
</organism>
<protein>
    <submittedName>
        <fullName evidence="8">Anthocyanin regulatory C1 protein</fullName>
    </submittedName>
</protein>
<dbReference type="Pfam" id="PF00249">
    <property type="entry name" value="Myb_DNA-binding"/>
    <property type="match status" value="2"/>
</dbReference>
<evidence type="ECO:0000313" key="8">
    <source>
        <dbReference type="EMBL" id="EXC17475.1"/>
    </source>
</evidence>
<sequence length="364" mass="40958">MGRSPCCPKEGVNRGAWTAMEDKILTEYIKVHGEGKWRNLPKRAGLKRCGKSCRLRWLNYLRPDIKRGNITRDEEELIIRLHNLLGNRWSLIAGRLPGRTDNEIKNYWNTNIGKKFQSGSHDRAANTTSCPAKPSSSNKLHKLPPPPPPPPSSNKTTQFSGDQKPSKTCSTTSTPNSRVVRTKATRCTKVVLLPQEDALKPPVLPLDHHHQHDNSSKPAVDAVINDIYCQMVAGEGQLDYEPLVPFDESNSSQIMALHDLDFETDDKFLSDIFNINCMDLELSDCFGNVEGHEYDRVIDDHIDIDSDFHNVIISSSSNTNTNKLGCDETLLFSQDMALFGVELQSDTTVSMIDPRDEMDNWLQN</sequence>
<dbReference type="OrthoDB" id="2143914at2759"/>
<feature type="compositionally biased region" description="Pro residues" evidence="5">
    <location>
        <begin position="143"/>
        <end position="152"/>
    </location>
</feature>
<dbReference type="CDD" id="cd00167">
    <property type="entry name" value="SANT"/>
    <property type="match status" value="2"/>
</dbReference>
<dbReference type="InterPro" id="IPR009057">
    <property type="entry name" value="Homeodomain-like_sf"/>
</dbReference>
<dbReference type="GO" id="GO:0005634">
    <property type="term" value="C:nucleus"/>
    <property type="evidence" value="ECO:0007669"/>
    <property type="project" value="UniProtKB-SubCell"/>
</dbReference>
<accession>W9S6E4</accession>
<evidence type="ECO:0000256" key="2">
    <source>
        <dbReference type="ARBA" id="ARBA00022737"/>
    </source>
</evidence>
<comment type="subcellular location">
    <subcellularLocation>
        <location evidence="1">Nucleus</location>
    </subcellularLocation>
</comment>
<evidence type="ECO:0000256" key="4">
    <source>
        <dbReference type="ARBA" id="ARBA00023242"/>
    </source>
</evidence>
<evidence type="ECO:0000256" key="3">
    <source>
        <dbReference type="ARBA" id="ARBA00023125"/>
    </source>
</evidence>
<proteinExistence type="predicted"/>
<dbReference type="PANTHER" id="PTHR47999">
    <property type="entry name" value="TRANSCRIPTION FACTOR MYB8-RELATED-RELATED"/>
    <property type="match status" value="1"/>
</dbReference>
<dbReference type="SMR" id="W9S6E4"/>
<dbReference type="KEGG" id="mnt:21384923"/>
<dbReference type="SMART" id="SM00717">
    <property type="entry name" value="SANT"/>
    <property type="match status" value="2"/>
</dbReference>
<dbReference type="PROSITE" id="PS50090">
    <property type="entry name" value="MYB_LIKE"/>
    <property type="match status" value="2"/>
</dbReference>
<dbReference type="InterPro" id="IPR001005">
    <property type="entry name" value="SANT/Myb"/>
</dbReference>
<feature type="domain" description="HTH myb-type" evidence="7">
    <location>
        <begin position="62"/>
        <end position="116"/>
    </location>
</feature>
<evidence type="ECO:0000313" key="9">
    <source>
        <dbReference type="Proteomes" id="UP000030645"/>
    </source>
</evidence>
<dbReference type="FunFam" id="1.10.10.60:FF:000001">
    <property type="entry name" value="MYB-related transcription factor"/>
    <property type="match status" value="1"/>
</dbReference>
<evidence type="ECO:0000256" key="5">
    <source>
        <dbReference type="SAM" id="MobiDB-lite"/>
    </source>
</evidence>